<keyword evidence="3" id="KW-1185">Reference proteome</keyword>
<gene>
    <name evidence="2" type="ORF">G0028_04565</name>
</gene>
<dbReference type="EMBL" id="CP048659">
    <property type="protein sequence ID" value="QOW45231.1"/>
    <property type="molecule type" value="Genomic_DNA"/>
</dbReference>
<feature type="chain" id="PRO_5032279537" evidence="1">
    <location>
        <begin position="23"/>
        <end position="214"/>
    </location>
</feature>
<organism evidence="2 3">
    <name type="scientific">Acinetobacter piscicola</name>
    <dbReference type="NCBI Taxonomy" id="2006115"/>
    <lineage>
        <taxon>Bacteria</taxon>
        <taxon>Pseudomonadati</taxon>
        <taxon>Pseudomonadota</taxon>
        <taxon>Gammaproteobacteria</taxon>
        <taxon>Moraxellales</taxon>
        <taxon>Moraxellaceae</taxon>
        <taxon>Acinetobacter</taxon>
    </lineage>
</organism>
<name>A0A7S7AGT4_9GAMM</name>
<keyword evidence="1" id="KW-0732">Signal</keyword>
<accession>A0A7S7AGT4</accession>
<evidence type="ECO:0000256" key="1">
    <source>
        <dbReference type="SAM" id="SignalP"/>
    </source>
</evidence>
<dbReference type="RefSeq" id="WP_180047685.1">
    <property type="nucleotide sequence ID" value="NZ_CP048659.1"/>
</dbReference>
<dbReference type="AlphaFoldDB" id="A0A7S7AGT4"/>
<protein>
    <submittedName>
        <fullName evidence="2">Uncharacterized protein</fullName>
    </submittedName>
</protein>
<feature type="signal peptide" evidence="1">
    <location>
        <begin position="1"/>
        <end position="22"/>
    </location>
</feature>
<reference evidence="2 3" key="1">
    <citation type="submission" date="2020-02" db="EMBL/GenBank/DDBJ databases">
        <title>Tigecycline-resistant Acinetobacter species from pigs and migratory birds.</title>
        <authorList>
            <person name="Chen C."/>
            <person name="Sun J."/>
            <person name="Liao X.-P."/>
            <person name="Liu Y.-H."/>
        </authorList>
    </citation>
    <scope>NUCLEOTIDE SEQUENCE [LARGE SCALE GENOMIC DNA]</scope>
    <source>
        <strain evidence="2 3">YH12207_T</strain>
    </source>
</reference>
<proteinExistence type="predicted"/>
<dbReference type="Proteomes" id="UP000593966">
    <property type="component" value="Chromosome"/>
</dbReference>
<sequence>MQWHYKTLVVMVILMNSHVVLAKNQIKPIAYEADPQAQVLGQAGQIKIQREFCNTEGYNCDYVLYDAQGHREVLIEDWSRTANVYQFSPTLMGFLLGATGSGHILTVINAQNQRKDYADFQAINDAQSCMVSYETGLKNMPHSLVFYSVPDFRVRLVLNNKVPQFKKFSTLSNVNFETNGDFRFEYTYTMDHELAIQNVVVQNPCAANYRIVMD</sequence>
<evidence type="ECO:0000313" key="2">
    <source>
        <dbReference type="EMBL" id="QOW45231.1"/>
    </source>
</evidence>
<evidence type="ECO:0000313" key="3">
    <source>
        <dbReference type="Proteomes" id="UP000593966"/>
    </source>
</evidence>